<dbReference type="EMBL" id="JAGQHS010000030">
    <property type="protein sequence ID" value="MCA9755714.1"/>
    <property type="molecule type" value="Genomic_DNA"/>
</dbReference>
<dbReference type="SUPFAM" id="SSF53223">
    <property type="entry name" value="Aminoacid dehydrogenase-like, N-terminal domain"/>
    <property type="match status" value="1"/>
</dbReference>
<feature type="site" description="Important for catalysis" evidence="6">
    <location>
        <position position="158"/>
    </location>
</feature>
<feature type="domain" description="Glutamate/phenylalanine/leucine/valine/L-tryptophan dehydrogenase C-terminal" evidence="8">
    <location>
        <begin position="197"/>
        <end position="479"/>
    </location>
</feature>
<dbReference type="Gene3D" id="3.40.50.720">
    <property type="entry name" value="NAD(P)-binding Rossmann-like Domain"/>
    <property type="match status" value="1"/>
</dbReference>
<evidence type="ECO:0000256" key="1">
    <source>
        <dbReference type="ARBA" id="ARBA00006382"/>
    </source>
</evidence>
<sequence length="482" mass="53052">MAVKPKKAGAAQQEDLNFNHIVSQQFDRAAEALESPKALLTQIKVCNNLFSVQFPVKTKNGLMVVKGWRAEHSHHKKPLKGGIRYDEHVNADEVMALAALMTYKCAIVNVPFGGSKGGIQINPRAHSEDTMERITRRFTFELASKNFIGPGINVPAPDMGTGEREMSWIADAFSALTPTGIDNLACVTGKPISQGGIQGRREATGRGVQYGIREAMQDKKALKQMGLTAGLAGKTVAVQGFGNVGYHAATLLHDEDGCTIVGLSEWDGTIVNPKGLNPHKVAEWRTEHGTILGFPGAKSIKNPLAVLEVECDILVPAALENQITMANADKVKCRLLAEAANGPTTPGGEAILLKKDIYILPDIFLNAGGVVVSYFEWTKNLTHMRFGRMEKRMRELDQRLLLDGIEHMIDRKFEARLREQLSHQMSELELVRSGLEDTMVTAYQEIRDIFFKRKKVTDMRTAAFVCAIQKVAASYRSLGIFP</sequence>
<evidence type="ECO:0000313" key="9">
    <source>
        <dbReference type="EMBL" id="MCA9755714.1"/>
    </source>
</evidence>
<dbReference type="GO" id="GO:0006538">
    <property type="term" value="P:L-glutamate catabolic process"/>
    <property type="evidence" value="ECO:0007669"/>
    <property type="project" value="TreeGrafter"/>
</dbReference>
<dbReference type="InterPro" id="IPR014362">
    <property type="entry name" value="Glu_DH"/>
</dbReference>
<feature type="binding site" evidence="5">
    <location>
        <position position="373"/>
    </location>
    <ligand>
        <name>substrate</name>
    </ligand>
</feature>
<dbReference type="AlphaFoldDB" id="A0A956NF02"/>
<dbReference type="Gene3D" id="3.40.50.10860">
    <property type="entry name" value="Leucine Dehydrogenase, chain A, domain 1"/>
    <property type="match status" value="1"/>
</dbReference>
<reference evidence="9" key="1">
    <citation type="submission" date="2020-04" db="EMBL/GenBank/DDBJ databases">
        <authorList>
            <person name="Zhang T."/>
        </authorList>
    </citation>
    <scope>NUCLEOTIDE SEQUENCE</scope>
    <source>
        <strain evidence="9">HKST-UBA02</strain>
    </source>
</reference>
<dbReference type="InterPro" id="IPR033922">
    <property type="entry name" value="NAD_bind_Glu_DH"/>
</dbReference>
<evidence type="ECO:0000256" key="5">
    <source>
        <dbReference type="PIRSR" id="PIRSR000185-2"/>
    </source>
</evidence>
<dbReference type="InterPro" id="IPR006097">
    <property type="entry name" value="Glu/Leu/Phe/Val/Trp_DH_dimer"/>
</dbReference>
<evidence type="ECO:0000313" key="10">
    <source>
        <dbReference type="Proteomes" id="UP000739538"/>
    </source>
</evidence>
<keyword evidence="2 3" id="KW-0560">Oxidoreductase</keyword>
<dbReference type="PROSITE" id="PS00074">
    <property type="entry name" value="GLFV_DEHYDROGENASE"/>
    <property type="match status" value="1"/>
</dbReference>
<dbReference type="SUPFAM" id="SSF51735">
    <property type="entry name" value="NAD(P)-binding Rossmann-fold domains"/>
    <property type="match status" value="1"/>
</dbReference>
<evidence type="ECO:0000256" key="2">
    <source>
        <dbReference type="ARBA" id="ARBA00023002"/>
    </source>
</evidence>
<keyword evidence="5" id="KW-0520">NAD</keyword>
<dbReference type="SMART" id="SM00839">
    <property type="entry name" value="ELFV_dehydrog"/>
    <property type="match status" value="1"/>
</dbReference>
<dbReference type="Pfam" id="PF02812">
    <property type="entry name" value="ELFV_dehydrog_N"/>
    <property type="match status" value="1"/>
</dbReference>
<comment type="caution">
    <text evidence="9">The sequence shown here is derived from an EMBL/GenBank/DDBJ whole genome shotgun (WGS) entry which is preliminary data.</text>
</comment>
<accession>A0A956NF02</accession>
<protein>
    <recommendedName>
        <fullName evidence="3">Glutamate dehydrogenase</fullName>
    </recommendedName>
</protein>
<dbReference type="InterPro" id="IPR006095">
    <property type="entry name" value="Glu/Leu/Phe/Val/Trp_DH"/>
</dbReference>
<name>A0A956NF02_UNCEI</name>
<feature type="active site" description="Proton donor" evidence="4">
    <location>
        <position position="116"/>
    </location>
</feature>
<dbReference type="GO" id="GO:0000166">
    <property type="term" value="F:nucleotide binding"/>
    <property type="evidence" value="ECO:0007669"/>
    <property type="project" value="UniProtKB-KW"/>
</dbReference>
<comment type="similarity">
    <text evidence="1 3 7">Belongs to the Glu/Leu/Phe/Val dehydrogenases family.</text>
</comment>
<evidence type="ECO:0000259" key="8">
    <source>
        <dbReference type="SMART" id="SM00839"/>
    </source>
</evidence>
<gene>
    <name evidence="9" type="ORF">KDA27_07930</name>
</gene>
<evidence type="ECO:0000256" key="3">
    <source>
        <dbReference type="PIRNR" id="PIRNR000185"/>
    </source>
</evidence>
<dbReference type="CDD" id="cd01076">
    <property type="entry name" value="NAD_bind_1_Glu_DH"/>
    <property type="match status" value="1"/>
</dbReference>
<feature type="binding site" evidence="5">
    <location>
        <position position="104"/>
    </location>
    <ligand>
        <name>substrate</name>
    </ligand>
</feature>
<evidence type="ECO:0000256" key="7">
    <source>
        <dbReference type="RuleBase" id="RU004417"/>
    </source>
</evidence>
<evidence type="ECO:0000256" key="4">
    <source>
        <dbReference type="PIRSR" id="PIRSR000185-1"/>
    </source>
</evidence>
<dbReference type="Proteomes" id="UP000739538">
    <property type="component" value="Unassembled WGS sequence"/>
</dbReference>
<dbReference type="InterPro" id="IPR033524">
    <property type="entry name" value="Glu/Leu/Phe/Val_DH_AS"/>
</dbReference>
<feature type="binding site" evidence="5">
    <location>
        <position position="80"/>
    </location>
    <ligand>
        <name>substrate</name>
    </ligand>
</feature>
<dbReference type="InterPro" id="IPR036291">
    <property type="entry name" value="NAD(P)-bd_dom_sf"/>
</dbReference>
<keyword evidence="5" id="KW-0547">Nucleotide-binding</keyword>
<dbReference type="InterPro" id="IPR046346">
    <property type="entry name" value="Aminoacid_DH-like_N_sf"/>
</dbReference>
<dbReference type="PANTHER" id="PTHR11606">
    <property type="entry name" value="GLUTAMATE DEHYDROGENASE"/>
    <property type="match status" value="1"/>
</dbReference>
<feature type="binding site" evidence="5">
    <location>
        <position position="204"/>
    </location>
    <ligand>
        <name>NAD(+)</name>
        <dbReference type="ChEBI" id="CHEBI:57540"/>
    </ligand>
</feature>
<dbReference type="Pfam" id="PF00208">
    <property type="entry name" value="ELFV_dehydrog"/>
    <property type="match status" value="1"/>
</dbReference>
<proteinExistence type="inferred from homology"/>
<dbReference type="PIRSF" id="PIRSF000185">
    <property type="entry name" value="Glu_DH"/>
    <property type="match status" value="1"/>
</dbReference>
<organism evidence="9 10">
    <name type="scientific">Eiseniibacteriota bacterium</name>
    <dbReference type="NCBI Taxonomy" id="2212470"/>
    <lineage>
        <taxon>Bacteria</taxon>
        <taxon>Candidatus Eiseniibacteriota</taxon>
    </lineage>
</organism>
<dbReference type="InterPro" id="IPR006096">
    <property type="entry name" value="Glu/Leu/Phe/Val/Trp_DH_C"/>
</dbReference>
<dbReference type="FunFam" id="3.40.50.720:FF:000100">
    <property type="entry name" value="Glutamate dehydrogenase 1, mitochondrial"/>
    <property type="match status" value="1"/>
</dbReference>
<evidence type="ECO:0000256" key="6">
    <source>
        <dbReference type="PIRSR" id="PIRSR000185-3"/>
    </source>
</evidence>
<dbReference type="PANTHER" id="PTHR11606:SF13">
    <property type="entry name" value="GLUTAMATE DEHYDROGENASE 1, MITOCHONDRIAL"/>
    <property type="match status" value="1"/>
</dbReference>
<feature type="binding site" evidence="5">
    <location>
        <position position="243"/>
    </location>
    <ligand>
        <name>NAD(+)</name>
        <dbReference type="ChEBI" id="CHEBI:57540"/>
    </ligand>
</feature>
<dbReference type="PRINTS" id="PR00082">
    <property type="entry name" value="GLFDHDRGNASE"/>
</dbReference>
<dbReference type="GO" id="GO:0004352">
    <property type="term" value="F:glutamate dehydrogenase (NAD+) activity"/>
    <property type="evidence" value="ECO:0007669"/>
    <property type="project" value="TreeGrafter"/>
</dbReference>
<reference evidence="9" key="2">
    <citation type="journal article" date="2021" name="Microbiome">
        <title>Successional dynamics and alternative stable states in a saline activated sludge microbial community over 9 years.</title>
        <authorList>
            <person name="Wang Y."/>
            <person name="Ye J."/>
            <person name="Ju F."/>
            <person name="Liu L."/>
            <person name="Boyd J.A."/>
            <person name="Deng Y."/>
            <person name="Parks D.H."/>
            <person name="Jiang X."/>
            <person name="Yin X."/>
            <person name="Woodcroft B.J."/>
            <person name="Tyson G.W."/>
            <person name="Hugenholtz P."/>
            <person name="Polz M.F."/>
            <person name="Zhang T."/>
        </authorList>
    </citation>
    <scope>NUCLEOTIDE SEQUENCE</scope>
    <source>
        <strain evidence="9">HKST-UBA02</strain>
    </source>
</reference>